<gene>
    <name evidence="1" type="ORF">NJF43_04505</name>
</gene>
<dbReference type="InterPro" id="IPR013468">
    <property type="entry name" value="CHP02647"/>
</dbReference>
<dbReference type="EMBL" id="JAMYBS010000003">
    <property type="protein sequence ID" value="MCO7544015.1"/>
    <property type="molecule type" value="Genomic_DNA"/>
</dbReference>
<organism evidence="1 2">
    <name type="scientific">Stutzerimonas nitrititolerans</name>
    <dbReference type="NCBI Taxonomy" id="2482751"/>
    <lineage>
        <taxon>Bacteria</taxon>
        <taxon>Pseudomonadati</taxon>
        <taxon>Pseudomonadota</taxon>
        <taxon>Gammaproteobacteria</taxon>
        <taxon>Pseudomonadales</taxon>
        <taxon>Pseudomonadaceae</taxon>
        <taxon>Stutzerimonas</taxon>
    </lineage>
</organism>
<proteinExistence type="predicted"/>
<evidence type="ECO:0000313" key="1">
    <source>
        <dbReference type="EMBL" id="MCO7544015.1"/>
    </source>
</evidence>
<dbReference type="NCBIfam" id="TIGR02647">
    <property type="entry name" value="DNA"/>
    <property type="match status" value="1"/>
</dbReference>
<dbReference type="Pfam" id="PF18918">
    <property type="entry name" value="DUF5669"/>
    <property type="match status" value="1"/>
</dbReference>
<name>A0AA42BD18_9GAMM</name>
<reference evidence="1" key="1">
    <citation type="submission" date="2022-06" db="EMBL/GenBank/DDBJ databases">
        <title>Detection of beta-lactamases in bacteria of animal origin.</title>
        <authorList>
            <person name="Mlynarcik P."/>
            <person name="Zdarska V."/>
            <person name="Chudobova H."/>
            <person name="Prochazkova P."/>
            <person name="Hricova K."/>
            <person name="Mezerova K."/>
            <person name="Bardon J."/>
            <person name="Dolejska M."/>
            <person name="Sukkar I."/>
            <person name="Kolar M."/>
        </authorList>
    </citation>
    <scope>NUCLEOTIDE SEQUENCE</scope>
    <source>
        <strain evidence="1">S 300-3</strain>
    </source>
</reference>
<sequence length="81" mass="8713">MSYTPDLVAELEILRLFNLDNTLEGLKVHQNADPNAIAATQRLHAKGLTSQPDGGYLTSLGRDAAEHAQSLLTILSGERVA</sequence>
<dbReference type="RefSeq" id="WP_181075221.1">
    <property type="nucleotide sequence ID" value="NZ_DALZTE010000012.1"/>
</dbReference>
<protein>
    <submittedName>
        <fullName evidence="1">TIGR02647 family protein</fullName>
    </submittedName>
</protein>
<accession>A0AA42BD18</accession>
<evidence type="ECO:0000313" key="2">
    <source>
        <dbReference type="Proteomes" id="UP001165292"/>
    </source>
</evidence>
<dbReference type="AlphaFoldDB" id="A0AA42BD18"/>
<comment type="caution">
    <text evidence="1">The sequence shown here is derived from an EMBL/GenBank/DDBJ whole genome shotgun (WGS) entry which is preliminary data.</text>
</comment>
<dbReference type="Proteomes" id="UP001165292">
    <property type="component" value="Unassembled WGS sequence"/>
</dbReference>